<gene>
    <name evidence="1" type="ORF">METZ01_LOCUS120665</name>
</gene>
<sequence>MKIYLTVDITKGWDTWNEMAEELNPEIVSVGGMKFIFKGCETDEKRFT</sequence>
<reference evidence="1" key="1">
    <citation type="submission" date="2018-05" db="EMBL/GenBank/DDBJ databases">
        <authorList>
            <person name="Lanie J.A."/>
            <person name="Ng W.-L."/>
            <person name="Kazmierczak K.M."/>
            <person name="Andrzejewski T.M."/>
            <person name="Davidsen T.M."/>
            <person name="Wayne K.J."/>
            <person name="Tettelin H."/>
            <person name="Glass J.I."/>
            <person name="Rusch D."/>
            <person name="Podicherti R."/>
            <person name="Tsui H.-C.T."/>
            <person name="Winkler M.E."/>
        </authorList>
    </citation>
    <scope>NUCLEOTIDE SEQUENCE</scope>
</reference>
<dbReference type="EMBL" id="UINC01016252">
    <property type="protein sequence ID" value="SVA67811.1"/>
    <property type="molecule type" value="Genomic_DNA"/>
</dbReference>
<name>A0A381XTS4_9ZZZZ</name>
<proteinExistence type="predicted"/>
<organism evidence="1">
    <name type="scientific">marine metagenome</name>
    <dbReference type="NCBI Taxonomy" id="408172"/>
    <lineage>
        <taxon>unclassified sequences</taxon>
        <taxon>metagenomes</taxon>
        <taxon>ecological metagenomes</taxon>
    </lineage>
</organism>
<protein>
    <submittedName>
        <fullName evidence="1">Uncharacterized protein</fullName>
    </submittedName>
</protein>
<evidence type="ECO:0000313" key="1">
    <source>
        <dbReference type="EMBL" id="SVA67811.1"/>
    </source>
</evidence>
<dbReference type="AlphaFoldDB" id="A0A381XTS4"/>
<accession>A0A381XTS4</accession>